<comment type="caution">
    <text evidence="2">The sequence shown here is derived from an EMBL/GenBank/DDBJ whole genome shotgun (WGS) entry which is preliminary data.</text>
</comment>
<evidence type="ECO:0000313" key="3">
    <source>
        <dbReference type="Proteomes" id="UP000317940"/>
    </source>
</evidence>
<feature type="chain" id="PRO_5021725295" description="Secreted protein" evidence="1">
    <location>
        <begin position="31"/>
        <end position="152"/>
    </location>
</feature>
<dbReference type="AlphaFoldDB" id="A0A561T666"/>
<evidence type="ECO:0000256" key="1">
    <source>
        <dbReference type="SAM" id="SignalP"/>
    </source>
</evidence>
<evidence type="ECO:0008006" key="4">
    <source>
        <dbReference type="Google" id="ProtNLM"/>
    </source>
</evidence>
<name>A0A561T666_9ACTN</name>
<sequence length="152" mass="15877">MRIRNAISAAVVVASAAAGMITASGGTAQAQTPAVWVPPFQKCTPFDQNGFKGDVCVNRIGWGPQEFLGLGDIQAFPGNCAKFRVDVVDPDGTAVHSVDNIPCATGSVGTARYLAELHVNGRAYARLVGFDSAGNTLLSVNSEIIVSPYDNH</sequence>
<organism evidence="2 3">
    <name type="scientific">Kitasatospora viridis</name>
    <dbReference type="NCBI Taxonomy" id="281105"/>
    <lineage>
        <taxon>Bacteria</taxon>
        <taxon>Bacillati</taxon>
        <taxon>Actinomycetota</taxon>
        <taxon>Actinomycetes</taxon>
        <taxon>Kitasatosporales</taxon>
        <taxon>Streptomycetaceae</taxon>
        <taxon>Kitasatospora</taxon>
    </lineage>
</organism>
<dbReference type="Proteomes" id="UP000317940">
    <property type="component" value="Unassembled WGS sequence"/>
</dbReference>
<dbReference type="RefSeq" id="WP_145909900.1">
    <property type="nucleotide sequence ID" value="NZ_BAAAMZ010000002.1"/>
</dbReference>
<dbReference type="OrthoDB" id="9836037at2"/>
<keyword evidence="3" id="KW-1185">Reference proteome</keyword>
<proteinExistence type="predicted"/>
<feature type="signal peptide" evidence="1">
    <location>
        <begin position="1"/>
        <end position="30"/>
    </location>
</feature>
<evidence type="ECO:0000313" key="2">
    <source>
        <dbReference type="EMBL" id="TWF82604.1"/>
    </source>
</evidence>
<accession>A0A561T666</accession>
<keyword evidence="1" id="KW-0732">Signal</keyword>
<reference evidence="2 3" key="1">
    <citation type="submission" date="2019-06" db="EMBL/GenBank/DDBJ databases">
        <title>Sequencing the genomes of 1000 actinobacteria strains.</title>
        <authorList>
            <person name="Klenk H.-P."/>
        </authorList>
    </citation>
    <scope>NUCLEOTIDE SEQUENCE [LARGE SCALE GENOMIC DNA]</scope>
    <source>
        <strain evidence="2 3">DSM 44826</strain>
    </source>
</reference>
<protein>
    <recommendedName>
        <fullName evidence="4">Secreted protein</fullName>
    </recommendedName>
</protein>
<dbReference type="EMBL" id="VIWT01000004">
    <property type="protein sequence ID" value="TWF82604.1"/>
    <property type="molecule type" value="Genomic_DNA"/>
</dbReference>
<gene>
    <name evidence="2" type="ORF">FHX73_1486</name>
</gene>